<evidence type="ECO:0000313" key="1">
    <source>
        <dbReference type="EMBL" id="CAB4135699.1"/>
    </source>
</evidence>
<protein>
    <submittedName>
        <fullName evidence="1">Uncharacterized protein</fullName>
    </submittedName>
</protein>
<gene>
    <name evidence="1" type="ORF">UFOVP286_12</name>
</gene>
<proteinExistence type="predicted"/>
<name>A0A6J5LVG2_9CAUD</name>
<dbReference type="Pfam" id="PF07151">
    <property type="entry name" value="DUF1391"/>
    <property type="match status" value="1"/>
</dbReference>
<reference evidence="1" key="1">
    <citation type="submission" date="2020-04" db="EMBL/GenBank/DDBJ databases">
        <authorList>
            <person name="Chiriac C."/>
            <person name="Salcher M."/>
            <person name="Ghai R."/>
            <person name="Kavagutti S V."/>
        </authorList>
    </citation>
    <scope>NUCLEOTIDE SEQUENCE</scope>
</reference>
<dbReference type="EMBL" id="LR796304">
    <property type="protein sequence ID" value="CAB4135699.1"/>
    <property type="molecule type" value="Genomic_DNA"/>
</dbReference>
<sequence length="62" mass="7138">MKIYSYRKCKLTNDNLIAISELNNVFTAITFSQSKNFKTLSSAKKWLLARGYETITSIETIE</sequence>
<accession>A0A6J5LVG2</accession>
<dbReference type="InterPro" id="IPR009821">
    <property type="entry name" value="DUF1391"/>
</dbReference>
<organism evidence="1">
    <name type="scientific">uncultured Caudovirales phage</name>
    <dbReference type="NCBI Taxonomy" id="2100421"/>
    <lineage>
        <taxon>Viruses</taxon>
        <taxon>Duplodnaviria</taxon>
        <taxon>Heunggongvirae</taxon>
        <taxon>Uroviricota</taxon>
        <taxon>Caudoviricetes</taxon>
        <taxon>Peduoviridae</taxon>
        <taxon>Maltschvirus</taxon>
        <taxon>Maltschvirus maltsch</taxon>
    </lineage>
</organism>